<dbReference type="AlphaFoldDB" id="A0A444MUU9"/>
<sequence>MEEQQNENQINIELSEEVAEGTYANLAIITHSSSEFVLDFIRVMPGVPKAKVKSRVILTPEHAKRLLTALEDNVEKFETVNGRIKIGNDPTGGAFPMTFGGPIGQA</sequence>
<dbReference type="Proteomes" id="UP000286701">
    <property type="component" value="Unassembled WGS sequence"/>
</dbReference>
<comment type="caution">
    <text evidence="1">The sequence shown here is derived from an EMBL/GenBank/DDBJ whole genome shotgun (WGS) entry which is preliminary data.</text>
</comment>
<dbReference type="EMBL" id="SBIW01000001">
    <property type="protein sequence ID" value="RWY57420.1"/>
    <property type="molecule type" value="Genomic_DNA"/>
</dbReference>
<evidence type="ECO:0000313" key="2">
    <source>
        <dbReference type="Proteomes" id="UP000286701"/>
    </source>
</evidence>
<proteinExistence type="predicted"/>
<dbReference type="RefSeq" id="WP_128531926.1">
    <property type="nucleotide sequence ID" value="NZ_SBIW01000001.1"/>
</dbReference>
<dbReference type="InterPro" id="IPR021857">
    <property type="entry name" value="DUF3467"/>
</dbReference>
<name>A0A444MUU9_9SPHI</name>
<accession>A0A444MUU9</accession>
<gene>
    <name evidence="1" type="ORF">EPL05_02485</name>
</gene>
<protein>
    <submittedName>
        <fullName evidence="1">DUF3467 domain-containing protein</fullName>
    </submittedName>
</protein>
<keyword evidence="2" id="KW-1185">Reference proteome</keyword>
<dbReference type="Pfam" id="PF11950">
    <property type="entry name" value="DUF3467"/>
    <property type="match status" value="1"/>
</dbReference>
<evidence type="ECO:0000313" key="1">
    <source>
        <dbReference type="EMBL" id="RWY57420.1"/>
    </source>
</evidence>
<dbReference type="OrthoDB" id="9813817at2"/>
<organism evidence="1 2">
    <name type="scientific">Mucilaginibacter gilvus</name>
    <dbReference type="NCBI Taxonomy" id="2305909"/>
    <lineage>
        <taxon>Bacteria</taxon>
        <taxon>Pseudomonadati</taxon>
        <taxon>Bacteroidota</taxon>
        <taxon>Sphingobacteriia</taxon>
        <taxon>Sphingobacteriales</taxon>
        <taxon>Sphingobacteriaceae</taxon>
        <taxon>Mucilaginibacter</taxon>
    </lineage>
</organism>
<reference evidence="1 2" key="1">
    <citation type="submission" date="2019-01" db="EMBL/GenBank/DDBJ databases">
        <title>Mucilaginibacter antarcticum sp. nov., isolated from antarctic soil.</title>
        <authorList>
            <person name="Yan Y.-Q."/>
            <person name="Du Z.-J."/>
        </authorList>
    </citation>
    <scope>NUCLEOTIDE SEQUENCE [LARGE SCALE GENOMIC DNA]</scope>
    <source>
        <strain evidence="1 2">F01003</strain>
    </source>
</reference>